<protein>
    <submittedName>
        <fullName evidence="3">Uncharacterized protein</fullName>
    </submittedName>
</protein>
<dbReference type="RefSeq" id="WP_143094294.1">
    <property type="nucleotide sequence ID" value="NZ_BBPN01000038.1"/>
</dbReference>
<proteinExistence type="predicted"/>
<dbReference type="AlphaFoldDB" id="A0A1H7LZ84"/>
<sequence>MATPSVAPQPSAPVPRRGNPLRRRTDSLRFWVRVLFASALALAVALTVLLGLRLYADGRADAARQAAGLHRVDTVAASQPVSAGVDAWVATLTWSDATGAHRAQAPVPPATAPGDHVPLWVDAKEVPQPDPIPAVQSAGSAATYSLAIFSGSVLLLSGGYALARHRIDACAWKSWEAEWAKVEPEWTHRH</sequence>
<dbReference type="eggNOG" id="ENOG5030MB9">
    <property type="taxonomic scope" value="Bacteria"/>
</dbReference>
<dbReference type="STRING" id="235985.SAMN05414137_10588"/>
<dbReference type="PANTHER" id="PTHR42305:SF1">
    <property type="entry name" value="MEMBRANE PROTEIN RV1733C-RELATED"/>
    <property type="match status" value="1"/>
</dbReference>
<name>A0A1H7LZ84_STRJI</name>
<evidence type="ECO:0000313" key="3">
    <source>
        <dbReference type="EMBL" id="SEL03785.1"/>
    </source>
</evidence>
<evidence type="ECO:0000313" key="4">
    <source>
        <dbReference type="Proteomes" id="UP000183015"/>
    </source>
</evidence>
<keyword evidence="2" id="KW-1133">Transmembrane helix</keyword>
<keyword evidence="4" id="KW-1185">Reference proteome</keyword>
<dbReference type="InterPro" id="IPR039708">
    <property type="entry name" value="MT1774/Rv1733c-like"/>
</dbReference>
<feature type="transmembrane region" description="Helical" evidence="2">
    <location>
        <begin position="141"/>
        <end position="163"/>
    </location>
</feature>
<reference evidence="4" key="1">
    <citation type="submission" date="2016-10" db="EMBL/GenBank/DDBJ databases">
        <authorList>
            <person name="Varghese N."/>
        </authorList>
    </citation>
    <scope>NUCLEOTIDE SEQUENCE [LARGE SCALE GENOMIC DNA]</scope>
    <source>
        <strain evidence="4">DSM 45096 / BCRC 16803 / CGMCC 4.1857 / CIP 109030 / JCM 12277 / KCTC 19219 / NBRC 100920 / 33214</strain>
    </source>
</reference>
<feature type="region of interest" description="Disordered" evidence="1">
    <location>
        <begin position="1"/>
        <end position="20"/>
    </location>
</feature>
<dbReference type="Proteomes" id="UP000183015">
    <property type="component" value="Unassembled WGS sequence"/>
</dbReference>
<evidence type="ECO:0000256" key="1">
    <source>
        <dbReference type="SAM" id="MobiDB-lite"/>
    </source>
</evidence>
<dbReference type="EMBL" id="FOAZ01000005">
    <property type="protein sequence ID" value="SEL03785.1"/>
    <property type="molecule type" value="Genomic_DNA"/>
</dbReference>
<dbReference type="PANTHER" id="PTHR42305">
    <property type="entry name" value="MEMBRANE PROTEIN RV1733C-RELATED"/>
    <property type="match status" value="1"/>
</dbReference>
<gene>
    <name evidence="3" type="ORF">SAMN05414137_10588</name>
</gene>
<feature type="transmembrane region" description="Helical" evidence="2">
    <location>
        <begin position="30"/>
        <end position="52"/>
    </location>
</feature>
<organism evidence="3 4">
    <name type="scientific">Streptacidiphilus jiangxiensis</name>
    <dbReference type="NCBI Taxonomy" id="235985"/>
    <lineage>
        <taxon>Bacteria</taxon>
        <taxon>Bacillati</taxon>
        <taxon>Actinomycetota</taxon>
        <taxon>Actinomycetes</taxon>
        <taxon>Kitasatosporales</taxon>
        <taxon>Streptomycetaceae</taxon>
        <taxon>Streptacidiphilus</taxon>
    </lineage>
</organism>
<keyword evidence="2" id="KW-0812">Transmembrane</keyword>
<feature type="compositionally biased region" description="Low complexity" evidence="1">
    <location>
        <begin position="1"/>
        <end position="17"/>
    </location>
</feature>
<keyword evidence="2" id="KW-0472">Membrane</keyword>
<dbReference type="OrthoDB" id="5190748at2"/>
<evidence type="ECO:0000256" key="2">
    <source>
        <dbReference type="SAM" id="Phobius"/>
    </source>
</evidence>
<accession>A0A1H7LZ84</accession>